<feature type="region of interest" description="Disordered" evidence="1">
    <location>
        <begin position="247"/>
        <end position="268"/>
    </location>
</feature>
<organism evidence="2 3">
    <name type="scientific">Lacibacterium aquatile</name>
    <dbReference type="NCBI Taxonomy" id="1168082"/>
    <lineage>
        <taxon>Bacteria</taxon>
        <taxon>Pseudomonadati</taxon>
        <taxon>Pseudomonadota</taxon>
        <taxon>Alphaproteobacteria</taxon>
        <taxon>Rhodospirillales</taxon>
        <taxon>Rhodospirillaceae</taxon>
    </lineage>
</organism>
<feature type="compositionally biased region" description="Basic and acidic residues" evidence="1">
    <location>
        <begin position="256"/>
        <end position="268"/>
    </location>
</feature>
<sequence>MEVRNIRDHEAEIRERFAEELKPFHEFANRLFDLIQDITNIFQGRLMADIPTKDRICVLLAARLANDLVISMRLAAIGYSNQAAMVAGSGWELGWVLAWITIIEDAKAETWYQHKNPKNSFHGQIRQTIEKVINTHYASEPEDGRKNVIEQHLEVHSEFGMIRHGNPIRLSMQASSHNSVAPQIGPMGDEFGLLLTKHVLHHLYERSFHALTAWFNLHADDQEFAAVTFTLQKMMMDWVAFEKAEMQKHAASPSDQTEKVSDADDQRP</sequence>
<dbReference type="RefSeq" id="WP_379876487.1">
    <property type="nucleotide sequence ID" value="NZ_JBHUIP010000011.1"/>
</dbReference>
<name>A0ABW5DR00_9PROT</name>
<gene>
    <name evidence="2" type="ORF">ACFSM5_11305</name>
</gene>
<comment type="caution">
    <text evidence="2">The sequence shown here is derived from an EMBL/GenBank/DDBJ whole genome shotgun (WGS) entry which is preliminary data.</text>
</comment>
<dbReference type="Proteomes" id="UP001597295">
    <property type="component" value="Unassembled WGS sequence"/>
</dbReference>
<evidence type="ECO:0000256" key="1">
    <source>
        <dbReference type="SAM" id="MobiDB-lite"/>
    </source>
</evidence>
<dbReference type="EMBL" id="JBHUIP010000011">
    <property type="protein sequence ID" value="MFD2263477.1"/>
    <property type="molecule type" value="Genomic_DNA"/>
</dbReference>
<proteinExistence type="predicted"/>
<keyword evidence="3" id="KW-1185">Reference proteome</keyword>
<protein>
    <submittedName>
        <fullName evidence="2">Uncharacterized protein</fullName>
    </submittedName>
</protein>
<evidence type="ECO:0000313" key="2">
    <source>
        <dbReference type="EMBL" id="MFD2263477.1"/>
    </source>
</evidence>
<accession>A0ABW5DR00</accession>
<evidence type="ECO:0000313" key="3">
    <source>
        <dbReference type="Proteomes" id="UP001597295"/>
    </source>
</evidence>
<reference evidence="3" key="1">
    <citation type="journal article" date="2019" name="Int. J. Syst. Evol. Microbiol.">
        <title>The Global Catalogue of Microorganisms (GCM) 10K type strain sequencing project: providing services to taxonomists for standard genome sequencing and annotation.</title>
        <authorList>
            <consortium name="The Broad Institute Genomics Platform"/>
            <consortium name="The Broad Institute Genome Sequencing Center for Infectious Disease"/>
            <person name="Wu L."/>
            <person name="Ma J."/>
        </authorList>
    </citation>
    <scope>NUCLEOTIDE SEQUENCE [LARGE SCALE GENOMIC DNA]</scope>
    <source>
        <strain evidence="3">CGMCC 1.19062</strain>
    </source>
</reference>